<dbReference type="GO" id="GO:0046983">
    <property type="term" value="F:protein dimerization activity"/>
    <property type="evidence" value="ECO:0007669"/>
    <property type="project" value="InterPro"/>
</dbReference>
<dbReference type="SUPFAM" id="SSF53335">
    <property type="entry name" value="S-adenosyl-L-methionine-dependent methyltransferases"/>
    <property type="match status" value="1"/>
</dbReference>
<dbReference type="PANTHER" id="PTHR43712:SF2">
    <property type="entry name" value="O-METHYLTRANSFERASE CICE"/>
    <property type="match status" value="1"/>
</dbReference>
<dbReference type="PIRSF" id="PIRSF005739">
    <property type="entry name" value="O-mtase"/>
    <property type="match status" value="1"/>
</dbReference>
<dbReference type="InterPro" id="IPR029063">
    <property type="entry name" value="SAM-dependent_MTases_sf"/>
</dbReference>
<dbReference type="Gene3D" id="1.10.10.10">
    <property type="entry name" value="Winged helix-like DNA-binding domain superfamily/Winged helix DNA-binding domain"/>
    <property type="match status" value="1"/>
</dbReference>
<dbReference type="PROSITE" id="PS51683">
    <property type="entry name" value="SAM_OMT_II"/>
    <property type="match status" value="1"/>
</dbReference>
<feature type="domain" description="O-methyltransferase C-terminal" evidence="5">
    <location>
        <begin position="120"/>
        <end position="330"/>
    </location>
</feature>
<keyword evidence="8" id="KW-1185">Reference proteome</keyword>
<dbReference type="InterPro" id="IPR016461">
    <property type="entry name" value="COMT-like"/>
</dbReference>
<evidence type="ECO:0000313" key="8">
    <source>
        <dbReference type="Proteomes" id="UP000248745"/>
    </source>
</evidence>
<keyword evidence="1 7" id="KW-0489">Methyltransferase</keyword>
<protein>
    <submittedName>
        <fullName evidence="7">Methyltransferase</fullName>
    </submittedName>
</protein>
<evidence type="ECO:0000256" key="2">
    <source>
        <dbReference type="ARBA" id="ARBA00022679"/>
    </source>
</evidence>
<evidence type="ECO:0000259" key="6">
    <source>
        <dbReference type="Pfam" id="PF08100"/>
    </source>
</evidence>
<comment type="caution">
    <text evidence="7">The sequence shown here is derived from an EMBL/GenBank/DDBJ whole genome shotgun (WGS) entry which is preliminary data.</text>
</comment>
<dbReference type="EMBL" id="QKTW01000032">
    <property type="protein sequence ID" value="PZF70749.1"/>
    <property type="molecule type" value="Genomic_DNA"/>
</dbReference>
<proteinExistence type="predicted"/>
<dbReference type="AlphaFoldDB" id="A0A2W2B3D5"/>
<feature type="active site" description="Proton acceptor" evidence="4">
    <location>
        <position position="257"/>
    </location>
</feature>
<dbReference type="OrthoDB" id="9766840at2"/>
<dbReference type="InterPro" id="IPR012967">
    <property type="entry name" value="COMT_dimerisation"/>
</dbReference>
<dbReference type="Pfam" id="PF00891">
    <property type="entry name" value="Methyltransf_2"/>
    <property type="match status" value="1"/>
</dbReference>
<name>A0A2W2B3D5_9BACT</name>
<dbReference type="Gene3D" id="3.40.50.150">
    <property type="entry name" value="Vaccinia Virus protein VP39"/>
    <property type="match status" value="1"/>
</dbReference>
<dbReference type="Proteomes" id="UP000248745">
    <property type="component" value="Unassembled WGS sequence"/>
</dbReference>
<gene>
    <name evidence="7" type="ORF">DN068_21770</name>
</gene>
<dbReference type="PANTHER" id="PTHR43712">
    <property type="entry name" value="PUTATIVE (AFU_ORTHOLOGUE AFUA_4G14580)-RELATED"/>
    <property type="match status" value="1"/>
</dbReference>
<dbReference type="GO" id="GO:0032259">
    <property type="term" value="P:methylation"/>
    <property type="evidence" value="ECO:0007669"/>
    <property type="project" value="UniProtKB-KW"/>
</dbReference>
<organism evidence="7 8">
    <name type="scientific">Taibaiella soli</name>
    <dbReference type="NCBI Taxonomy" id="1649169"/>
    <lineage>
        <taxon>Bacteria</taxon>
        <taxon>Pseudomonadati</taxon>
        <taxon>Bacteroidota</taxon>
        <taxon>Chitinophagia</taxon>
        <taxon>Chitinophagales</taxon>
        <taxon>Chitinophagaceae</taxon>
        <taxon>Taibaiella</taxon>
    </lineage>
</organism>
<keyword evidence="2 7" id="KW-0808">Transferase</keyword>
<feature type="domain" description="O-methyltransferase dimerisation" evidence="6">
    <location>
        <begin position="22"/>
        <end position="98"/>
    </location>
</feature>
<dbReference type="InterPro" id="IPR001077">
    <property type="entry name" value="COMT_C"/>
</dbReference>
<dbReference type="Pfam" id="PF08100">
    <property type="entry name" value="Dimerisation"/>
    <property type="match status" value="1"/>
</dbReference>
<reference evidence="7 8" key="1">
    <citation type="submission" date="2018-06" db="EMBL/GenBank/DDBJ databases">
        <title>Mucibacter soli gen. nov., sp. nov., a new member of the family Chitinophagaceae producing mucin.</title>
        <authorList>
            <person name="Kim M.-K."/>
            <person name="Park S."/>
            <person name="Kim T.-S."/>
            <person name="Joung Y."/>
            <person name="Han J.-H."/>
            <person name="Kim S.B."/>
        </authorList>
    </citation>
    <scope>NUCLEOTIDE SEQUENCE [LARGE SCALE GENOMIC DNA]</scope>
    <source>
        <strain evidence="7 8">R1-15</strain>
    </source>
</reference>
<accession>A0A2W2B3D5</accession>
<evidence type="ECO:0000256" key="3">
    <source>
        <dbReference type="ARBA" id="ARBA00022691"/>
    </source>
</evidence>
<dbReference type="RefSeq" id="WP_111001076.1">
    <property type="nucleotide sequence ID" value="NZ_QKTW01000032.1"/>
</dbReference>
<sequence length="348" mass="38533">MLTAETSEQIEITPARIMQAGFAFWSSKVLLTAIGFELFTHLCDCSKTAADIKNELQLHGRGLEDFLDTLVAMGFITRSGDGPEARYLNTPDTDMYLNKNRDTYMGGMLEMLNNRLYTFWGNLDEALKTGKPQNEVAKGGAPIFDSLYEDENRLKEFVGAMGSIQAGNFNLFANQFDFSEYGTHMDVGGAGGDLSIQIALAHPDIRCTVYDLPQVGPIAKANIAKRHVEDRVQFMAGDFFKDPLPHADLITMGNILHDWGLDDKKMLIRKAFEALPTDGALVVIENTIDDERRQNVFGLLMSLNMLIETPAGFDYTAADFTRWAIEAGFKDVATMPLTGPATALIAYK</sequence>
<dbReference type="InterPro" id="IPR036390">
    <property type="entry name" value="WH_DNA-bd_sf"/>
</dbReference>
<dbReference type="GO" id="GO:0008171">
    <property type="term" value="F:O-methyltransferase activity"/>
    <property type="evidence" value="ECO:0007669"/>
    <property type="project" value="InterPro"/>
</dbReference>
<evidence type="ECO:0000256" key="1">
    <source>
        <dbReference type="ARBA" id="ARBA00022603"/>
    </source>
</evidence>
<keyword evidence="3" id="KW-0949">S-adenosyl-L-methionine</keyword>
<evidence type="ECO:0000256" key="4">
    <source>
        <dbReference type="PIRSR" id="PIRSR005739-1"/>
    </source>
</evidence>
<evidence type="ECO:0000259" key="5">
    <source>
        <dbReference type="Pfam" id="PF00891"/>
    </source>
</evidence>
<dbReference type="SUPFAM" id="SSF46785">
    <property type="entry name" value="Winged helix' DNA-binding domain"/>
    <property type="match status" value="1"/>
</dbReference>
<evidence type="ECO:0000313" key="7">
    <source>
        <dbReference type="EMBL" id="PZF70749.1"/>
    </source>
</evidence>
<dbReference type="InterPro" id="IPR036388">
    <property type="entry name" value="WH-like_DNA-bd_sf"/>
</dbReference>